<comment type="similarity">
    <text evidence="6">Belongs to the FAD-dependent oxidoreductase family.</text>
</comment>
<sequence>MSDERAWKQYICRACGLIYDEEEGDPDSGLAPGTRFEDIPDDWECPLCGVTKADFEPFEKREPVEAVAIESGPRRTGVVVVGAGLAGWAAVEALRDLDRELPITLVTACDGDRYHKPELSVALSRGLDIAGLVKESAVEAASRLGVQLLVRTFVTGLSPAQRRLRTTRGTLGYTGLVLALGATPALPAALAPQHCWRVNDLAGWGGLQRRLSDGPVRVAVVGGGMIGCELAEDLARAGHAVSLLDRHRYPLASLLPENAGHRLLENQRSLGIAFRAEAQVAAIEPLASGERAVVLEDGERLVVDQVVAATGLVTEPRLARQAGLDFEHGIRVDPHTLQTSAPDVFALGDCITIDDAPCRFIEPLARQAEAIAHALLGRAHPGYAHAAPVVRLKTRGLPITLHGRPVPEGEWVILNDGPQALQMEQRLGGEVVATLQIGAARHAA</sequence>
<evidence type="ECO:0000256" key="4">
    <source>
        <dbReference type="ARBA" id="ARBA00004933"/>
    </source>
</evidence>
<dbReference type="OrthoDB" id="9800607at2"/>
<evidence type="ECO:0000259" key="14">
    <source>
        <dbReference type="PROSITE" id="PS50903"/>
    </source>
</evidence>
<keyword evidence="13" id="KW-0408">Iron</keyword>
<dbReference type="InterPro" id="IPR050260">
    <property type="entry name" value="FAD-bd_OxRdtase"/>
</dbReference>
<organism evidence="15 16">
    <name type="scientific">Vreelandella nigrificans</name>
    <dbReference type="NCBI Taxonomy" id="2042704"/>
    <lineage>
        <taxon>Bacteria</taxon>
        <taxon>Pseudomonadati</taxon>
        <taxon>Pseudomonadota</taxon>
        <taxon>Gammaproteobacteria</taxon>
        <taxon>Oceanospirillales</taxon>
        <taxon>Halomonadaceae</taxon>
        <taxon>Vreelandella</taxon>
    </lineage>
</organism>
<comment type="pathway">
    <text evidence="4">Hydrocarbon metabolism; alkane degradation.</text>
</comment>
<dbReference type="Pfam" id="PF07992">
    <property type="entry name" value="Pyr_redox_2"/>
    <property type="match status" value="1"/>
</dbReference>
<comment type="caution">
    <text evidence="15">The sequence shown here is derived from an EMBL/GenBank/DDBJ whole genome shotgun (WGS) entry which is preliminary data.</text>
</comment>
<reference evidence="16" key="1">
    <citation type="submission" date="2017-09" db="EMBL/GenBank/DDBJ databases">
        <authorList>
            <person name="Cho G.-S."/>
            <person name="Oguntoyinbo F.A."/>
            <person name="Cnockaert M."/>
            <person name="Kabisch J."/>
            <person name="Neve H."/>
            <person name="Bockelmann W."/>
            <person name="Wenning M."/>
            <person name="Franz C.M."/>
            <person name="Vandamme P."/>
        </authorList>
    </citation>
    <scope>NUCLEOTIDE SEQUENCE [LARGE SCALE GENOMIC DNA]</scope>
    <source>
        <strain evidence="16">MBT G8648</strain>
    </source>
</reference>
<dbReference type="GO" id="GO:0005506">
    <property type="term" value="F:iron ion binding"/>
    <property type="evidence" value="ECO:0007669"/>
    <property type="project" value="InterPro"/>
</dbReference>
<comment type="cofactor">
    <cofactor evidence="2">
        <name>FAD</name>
        <dbReference type="ChEBI" id="CHEBI:57692"/>
    </cofactor>
</comment>
<keyword evidence="8" id="KW-0963">Cytoplasm</keyword>
<evidence type="ECO:0000256" key="2">
    <source>
        <dbReference type="ARBA" id="ARBA00001974"/>
    </source>
</evidence>
<dbReference type="PRINTS" id="PR00368">
    <property type="entry name" value="FADPNR"/>
</dbReference>
<dbReference type="EMBL" id="NWUX01000014">
    <property type="protein sequence ID" value="PCF94925.1"/>
    <property type="molecule type" value="Genomic_DNA"/>
</dbReference>
<dbReference type="PRINTS" id="PR00163">
    <property type="entry name" value="RUBREDOXIN"/>
</dbReference>
<keyword evidence="11" id="KW-0274">FAD</keyword>
<feature type="domain" description="Rubredoxin-like" evidence="14">
    <location>
        <begin position="7"/>
        <end position="58"/>
    </location>
</feature>
<dbReference type="GO" id="GO:0016491">
    <property type="term" value="F:oxidoreductase activity"/>
    <property type="evidence" value="ECO:0007669"/>
    <property type="project" value="InterPro"/>
</dbReference>
<dbReference type="PANTHER" id="PTHR43429">
    <property type="entry name" value="PYRIDINE NUCLEOTIDE-DISULFIDE OXIDOREDUCTASE DOMAIN-CONTAINING"/>
    <property type="match status" value="1"/>
</dbReference>
<comment type="cofactor">
    <cofactor evidence="1">
        <name>Fe(3+)</name>
        <dbReference type="ChEBI" id="CHEBI:29034"/>
    </cofactor>
</comment>
<dbReference type="PROSITE" id="PS00202">
    <property type="entry name" value="RUBREDOXIN"/>
    <property type="match status" value="1"/>
</dbReference>
<dbReference type="InterPro" id="IPR024935">
    <property type="entry name" value="Rubredoxin_dom"/>
</dbReference>
<evidence type="ECO:0000256" key="9">
    <source>
        <dbReference type="ARBA" id="ARBA00022630"/>
    </source>
</evidence>
<dbReference type="Gene3D" id="2.20.28.10">
    <property type="match status" value="1"/>
</dbReference>
<evidence type="ECO:0000256" key="5">
    <source>
        <dbReference type="ARBA" id="ARBA00005337"/>
    </source>
</evidence>
<dbReference type="InterPro" id="IPR023753">
    <property type="entry name" value="FAD/NAD-binding_dom"/>
</dbReference>
<keyword evidence="12" id="KW-0249">Electron transport</keyword>
<dbReference type="InterPro" id="IPR036188">
    <property type="entry name" value="FAD/NAD-bd_sf"/>
</dbReference>
<dbReference type="AlphaFoldDB" id="A0A2A4HL50"/>
<accession>A0A2A4HL50</accession>
<evidence type="ECO:0000256" key="12">
    <source>
        <dbReference type="ARBA" id="ARBA00022982"/>
    </source>
</evidence>
<dbReference type="CDD" id="cd00730">
    <property type="entry name" value="rubredoxin"/>
    <property type="match status" value="1"/>
</dbReference>
<keyword evidence="9" id="KW-0285">Flavoprotein</keyword>
<dbReference type="InterPro" id="IPR024934">
    <property type="entry name" value="Rubredoxin-like_dom"/>
</dbReference>
<dbReference type="FunFam" id="2.20.28.10:FF:000001">
    <property type="entry name" value="Rubredoxin"/>
    <property type="match status" value="1"/>
</dbReference>
<comment type="similarity">
    <text evidence="5">Belongs to the rubredoxin family.</text>
</comment>
<evidence type="ECO:0000256" key="10">
    <source>
        <dbReference type="ARBA" id="ARBA00022723"/>
    </source>
</evidence>
<keyword evidence="10" id="KW-0479">Metal-binding</keyword>
<dbReference type="PRINTS" id="PR00411">
    <property type="entry name" value="PNDRDTASEI"/>
</dbReference>
<comment type="function">
    <text evidence="3">Involved in the hydrocarbon hydroxylating system, which transfers electrons from NADH to rubredoxin reductase and then through rubredoxin to alkane 1 monooxygenase.</text>
</comment>
<evidence type="ECO:0000313" key="16">
    <source>
        <dbReference type="Proteomes" id="UP000218677"/>
    </source>
</evidence>
<dbReference type="PANTHER" id="PTHR43429:SF3">
    <property type="entry name" value="NITRITE REDUCTASE [NAD(P)H]"/>
    <property type="match status" value="1"/>
</dbReference>
<proteinExistence type="inferred from homology"/>
<evidence type="ECO:0000256" key="8">
    <source>
        <dbReference type="ARBA" id="ARBA00022490"/>
    </source>
</evidence>
<dbReference type="Pfam" id="PF00301">
    <property type="entry name" value="Rubredoxin"/>
    <property type="match status" value="1"/>
</dbReference>
<evidence type="ECO:0000256" key="1">
    <source>
        <dbReference type="ARBA" id="ARBA00001965"/>
    </source>
</evidence>
<gene>
    <name evidence="15" type="ORF">CPA45_15015</name>
</gene>
<evidence type="ECO:0000256" key="7">
    <source>
        <dbReference type="ARBA" id="ARBA00022448"/>
    </source>
</evidence>
<dbReference type="RefSeq" id="WP_096652830.1">
    <property type="nucleotide sequence ID" value="NZ_NWUX01000014.1"/>
</dbReference>
<evidence type="ECO:0000313" key="15">
    <source>
        <dbReference type="EMBL" id="PCF94925.1"/>
    </source>
</evidence>
<dbReference type="Gene3D" id="3.50.50.60">
    <property type="entry name" value="FAD/NAD(P)-binding domain"/>
    <property type="match status" value="2"/>
</dbReference>
<dbReference type="Proteomes" id="UP000218677">
    <property type="component" value="Unassembled WGS sequence"/>
</dbReference>
<evidence type="ECO:0000256" key="3">
    <source>
        <dbReference type="ARBA" id="ARBA00002792"/>
    </source>
</evidence>
<evidence type="ECO:0000256" key="11">
    <source>
        <dbReference type="ARBA" id="ARBA00022827"/>
    </source>
</evidence>
<dbReference type="PROSITE" id="PS50903">
    <property type="entry name" value="RUBREDOXIN_LIKE"/>
    <property type="match status" value="1"/>
</dbReference>
<dbReference type="SUPFAM" id="SSF51905">
    <property type="entry name" value="FAD/NAD(P)-binding domain"/>
    <property type="match status" value="1"/>
</dbReference>
<evidence type="ECO:0000256" key="6">
    <source>
        <dbReference type="ARBA" id="ARBA00006442"/>
    </source>
</evidence>
<keyword evidence="16" id="KW-1185">Reference proteome</keyword>
<keyword evidence="7" id="KW-0813">Transport</keyword>
<dbReference type="SUPFAM" id="SSF57802">
    <property type="entry name" value="Rubredoxin-like"/>
    <property type="match status" value="1"/>
</dbReference>
<name>A0A2A4HL50_9GAMM</name>
<dbReference type="InterPro" id="IPR018527">
    <property type="entry name" value="Rubredoxin_Fe_BS"/>
</dbReference>
<protein>
    <submittedName>
        <fullName evidence="15">Rubredoxin</fullName>
    </submittedName>
</protein>
<evidence type="ECO:0000256" key="13">
    <source>
        <dbReference type="ARBA" id="ARBA00023004"/>
    </source>
</evidence>